<dbReference type="eggNOG" id="COG0582">
    <property type="taxonomic scope" value="Bacteria"/>
</dbReference>
<dbReference type="SUPFAM" id="SSF56349">
    <property type="entry name" value="DNA breaking-rejoining enzymes"/>
    <property type="match status" value="1"/>
</dbReference>
<keyword evidence="2 4" id="KW-0238">DNA-binding</keyword>
<dbReference type="PROSITE" id="PS51900">
    <property type="entry name" value="CB"/>
    <property type="match status" value="1"/>
</dbReference>
<dbReference type="InterPro" id="IPR013762">
    <property type="entry name" value="Integrase-like_cat_sf"/>
</dbReference>
<dbReference type="InterPro" id="IPR002104">
    <property type="entry name" value="Integrase_catalytic"/>
</dbReference>
<dbReference type="Pfam" id="PF13102">
    <property type="entry name" value="Phage_int_SAM_5"/>
    <property type="match status" value="1"/>
</dbReference>
<evidence type="ECO:0000256" key="4">
    <source>
        <dbReference type="PROSITE-ProRule" id="PRU01248"/>
    </source>
</evidence>
<dbReference type="PANTHER" id="PTHR30349:SF41">
    <property type="entry name" value="INTEGRASE_RECOMBINASE PROTEIN MJ0367-RELATED"/>
    <property type="match status" value="1"/>
</dbReference>
<dbReference type="Gene3D" id="1.10.443.10">
    <property type="entry name" value="Intergrase catalytic core"/>
    <property type="match status" value="1"/>
</dbReference>
<dbReference type="Gene3D" id="1.10.150.130">
    <property type="match status" value="1"/>
</dbReference>
<reference evidence="7 8" key="1">
    <citation type="submission" date="2007-03" db="EMBL/GenBank/DDBJ databases">
        <authorList>
            <person name="Stal L."/>
            <person name="Ferriera S."/>
            <person name="Johnson J."/>
            <person name="Kravitz S."/>
            <person name="Beeson K."/>
            <person name="Sutton G."/>
            <person name="Rogers Y.-H."/>
            <person name="Friedman R."/>
            <person name="Frazier M."/>
            <person name="Venter J.C."/>
        </authorList>
    </citation>
    <scope>NUCLEOTIDE SEQUENCE [LARGE SCALE GENOMIC DNA]</scope>
    <source>
        <strain evidence="7 8">CCY0110</strain>
    </source>
</reference>
<dbReference type="InterPro" id="IPR011010">
    <property type="entry name" value="DNA_brk_join_enz"/>
</dbReference>
<comment type="similarity">
    <text evidence="1">Belongs to the 'phage' integrase family.</text>
</comment>
<evidence type="ECO:0000256" key="3">
    <source>
        <dbReference type="ARBA" id="ARBA00023172"/>
    </source>
</evidence>
<evidence type="ECO:0000256" key="2">
    <source>
        <dbReference type="ARBA" id="ARBA00023125"/>
    </source>
</evidence>
<evidence type="ECO:0000259" key="5">
    <source>
        <dbReference type="PROSITE" id="PS51898"/>
    </source>
</evidence>
<dbReference type="EMBL" id="AAXW01000007">
    <property type="protein sequence ID" value="EAZ92303.1"/>
    <property type="molecule type" value="Genomic_DNA"/>
</dbReference>
<keyword evidence="3" id="KW-0233">DNA recombination</keyword>
<dbReference type="PANTHER" id="PTHR30349">
    <property type="entry name" value="PHAGE INTEGRASE-RELATED"/>
    <property type="match status" value="1"/>
</dbReference>
<dbReference type="Pfam" id="PF00589">
    <property type="entry name" value="Phage_integrase"/>
    <property type="match status" value="1"/>
</dbReference>
<comment type="caution">
    <text evidence="7">The sequence shown here is derived from an EMBL/GenBank/DDBJ whole genome shotgun (WGS) entry which is preliminary data.</text>
</comment>
<sequence>MNQFDFTDDYQNLIQNQETRGLLSNPLLKKDIWHTVDDLGLKVNEHQKTLTINFSDVKLDWFRFVVKLYILVRSRLKLSPGYLKDNVSHLKRFSRFLEANSVYSFDQIDNQTFDDFDYYLRSLNISKRTISLHYVTLKNFFDTCRLEGWVEINTYWFNGRRTGVSTPKNDEINYIPEEVWHQLDQNLHHLPEQLQRMVLIIRTTGIRVGELLNLPLDCLRKRGEQWRLRFTTEKYKTEDELPIIPDLVVVIKEQQDYIKDHFEDSYNNLFSTHSGNHRKRLNPQPKVMNTLTFNTWLNKLSKQCNIQSKNGQLWHFSSHQFRRTVGTVMTNAGVRDLIIQKYLRHRSPDMQNHYKHLLKQVLGEEYQELMKDKKYVDISGKVVARYQPSNPITELMRRKMYQITTQYGECHRPILKSPCQTVNACWRCEHWRTSTDDLVYLKDDLKRLNEEINVAESLGMVKQQQGLEDDCNSLVTRIQGLEAVDE</sequence>
<dbReference type="InterPro" id="IPR025269">
    <property type="entry name" value="SAM-like_dom"/>
</dbReference>
<dbReference type="InterPro" id="IPR050090">
    <property type="entry name" value="Tyrosine_recombinase_XerCD"/>
</dbReference>
<gene>
    <name evidence="7" type="ORF">CY0110_28129</name>
</gene>
<evidence type="ECO:0000256" key="1">
    <source>
        <dbReference type="ARBA" id="ARBA00008857"/>
    </source>
</evidence>
<dbReference type="PROSITE" id="PS51898">
    <property type="entry name" value="TYR_RECOMBINASE"/>
    <property type="match status" value="1"/>
</dbReference>
<dbReference type="GO" id="GO:0003677">
    <property type="term" value="F:DNA binding"/>
    <property type="evidence" value="ECO:0007669"/>
    <property type="project" value="UniProtKB-UniRule"/>
</dbReference>
<organism evidence="7 8">
    <name type="scientific">Crocosphaera chwakensis CCY0110</name>
    <dbReference type="NCBI Taxonomy" id="391612"/>
    <lineage>
        <taxon>Bacteria</taxon>
        <taxon>Bacillati</taxon>
        <taxon>Cyanobacteriota</taxon>
        <taxon>Cyanophyceae</taxon>
        <taxon>Oscillatoriophycideae</taxon>
        <taxon>Chroococcales</taxon>
        <taxon>Aphanothecaceae</taxon>
        <taxon>Crocosphaera</taxon>
        <taxon>Crocosphaera chwakensis</taxon>
    </lineage>
</organism>
<dbReference type="Proteomes" id="UP000003781">
    <property type="component" value="Unassembled WGS sequence"/>
</dbReference>
<accession>A3IMD4</accession>
<feature type="domain" description="Core-binding (CB)" evidence="6">
    <location>
        <begin position="52"/>
        <end position="145"/>
    </location>
</feature>
<dbReference type="OrthoDB" id="568347at2"/>
<name>A3IMD4_9CHRO</name>
<evidence type="ECO:0000313" key="8">
    <source>
        <dbReference type="Proteomes" id="UP000003781"/>
    </source>
</evidence>
<evidence type="ECO:0000259" key="6">
    <source>
        <dbReference type="PROSITE" id="PS51900"/>
    </source>
</evidence>
<dbReference type="RefSeq" id="WP_008274516.1">
    <property type="nucleotide sequence ID" value="NZ_AAXW01000007.1"/>
</dbReference>
<protein>
    <submittedName>
        <fullName evidence="7">Tn554, transposase B</fullName>
    </submittedName>
</protein>
<dbReference type="GO" id="GO:0006310">
    <property type="term" value="P:DNA recombination"/>
    <property type="evidence" value="ECO:0007669"/>
    <property type="project" value="UniProtKB-KW"/>
</dbReference>
<feature type="domain" description="Tyr recombinase" evidence="5">
    <location>
        <begin position="170"/>
        <end position="367"/>
    </location>
</feature>
<proteinExistence type="inferred from homology"/>
<dbReference type="InterPro" id="IPR010998">
    <property type="entry name" value="Integrase_recombinase_N"/>
</dbReference>
<keyword evidence="8" id="KW-1185">Reference proteome</keyword>
<evidence type="ECO:0000313" key="7">
    <source>
        <dbReference type="EMBL" id="EAZ92303.1"/>
    </source>
</evidence>
<dbReference type="GO" id="GO:0015074">
    <property type="term" value="P:DNA integration"/>
    <property type="evidence" value="ECO:0007669"/>
    <property type="project" value="InterPro"/>
</dbReference>
<dbReference type="AlphaFoldDB" id="A3IMD4"/>
<dbReference type="InterPro" id="IPR044068">
    <property type="entry name" value="CB"/>
</dbReference>